<keyword evidence="1" id="KW-0812">Transmembrane</keyword>
<dbReference type="EMBL" id="BAAARV010000007">
    <property type="protein sequence ID" value="GAA2332646.1"/>
    <property type="molecule type" value="Genomic_DNA"/>
</dbReference>
<evidence type="ECO:0000256" key="1">
    <source>
        <dbReference type="SAM" id="Phobius"/>
    </source>
</evidence>
<sequence>MSGLRPHNDAVIPPPPEPDAVLFRTSVGRTVALYAAAVVFIWLFGTLVYVGLTALLDRTVHFALSLQPMITPVGVLSVLFGMRIRNLHWVRLSAAGVEIGTTRTRAVLVPWSDVESATVRGRSILANVDIVPYPAATVALQNAKGQLSPTRTRGGRRGYPVQVGLFRGGPGAVAAALRDRGVP</sequence>
<keyword evidence="1" id="KW-1133">Transmembrane helix</keyword>
<gene>
    <name evidence="2" type="ORF">GCM10010170_011700</name>
</gene>
<feature type="transmembrane region" description="Helical" evidence="1">
    <location>
        <begin position="62"/>
        <end position="82"/>
    </location>
</feature>
<organism evidence="2 3">
    <name type="scientific">Dactylosporangium salmoneum</name>
    <dbReference type="NCBI Taxonomy" id="53361"/>
    <lineage>
        <taxon>Bacteria</taxon>
        <taxon>Bacillati</taxon>
        <taxon>Actinomycetota</taxon>
        <taxon>Actinomycetes</taxon>
        <taxon>Micromonosporales</taxon>
        <taxon>Micromonosporaceae</taxon>
        <taxon>Dactylosporangium</taxon>
    </lineage>
</organism>
<evidence type="ECO:0000313" key="2">
    <source>
        <dbReference type="EMBL" id="GAA2332646.1"/>
    </source>
</evidence>
<keyword evidence="1" id="KW-0472">Membrane</keyword>
<keyword evidence="3" id="KW-1185">Reference proteome</keyword>
<name>A0ABN3FL73_9ACTN</name>
<evidence type="ECO:0000313" key="3">
    <source>
        <dbReference type="Proteomes" id="UP001501444"/>
    </source>
</evidence>
<protein>
    <recommendedName>
        <fullName evidence="4">PH domain-containing protein</fullName>
    </recommendedName>
</protein>
<accession>A0ABN3FL73</accession>
<feature type="transmembrane region" description="Helical" evidence="1">
    <location>
        <begin position="31"/>
        <end position="56"/>
    </location>
</feature>
<evidence type="ECO:0008006" key="4">
    <source>
        <dbReference type="Google" id="ProtNLM"/>
    </source>
</evidence>
<dbReference type="Proteomes" id="UP001501444">
    <property type="component" value="Unassembled WGS sequence"/>
</dbReference>
<proteinExistence type="predicted"/>
<comment type="caution">
    <text evidence="2">The sequence shown here is derived from an EMBL/GenBank/DDBJ whole genome shotgun (WGS) entry which is preliminary data.</text>
</comment>
<reference evidence="2 3" key="1">
    <citation type="journal article" date="2019" name="Int. J. Syst. Evol. Microbiol.">
        <title>The Global Catalogue of Microorganisms (GCM) 10K type strain sequencing project: providing services to taxonomists for standard genome sequencing and annotation.</title>
        <authorList>
            <consortium name="The Broad Institute Genomics Platform"/>
            <consortium name="The Broad Institute Genome Sequencing Center for Infectious Disease"/>
            <person name="Wu L."/>
            <person name="Ma J."/>
        </authorList>
    </citation>
    <scope>NUCLEOTIDE SEQUENCE [LARGE SCALE GENOMIC DNA]</scope>
    <source>
        <strain evidence="2 3">JCM 3272</strain>
    </source>
</reference>